<evidence type="ECO:0000313" key="3">
    <source>
        <dbReference type="Proteomes" id="UP000032180"/>
    </source>
</evidence>
<dbReference type="InterPro" id="IPR045501">
    <property type="entry name" value="DUF6490"/>
</dbReference>
<dbReference type="Gramene" id="LPERR06G02740.1">
    <property type="protein sequence ID" value="LPERR06G02740.1"/>
    <property type="gene ID" value="LPERR06G02740"/>
</dbReference>
<keyword evidence="3" id="KW-1185">Reference proteome</keyword>
<reference evidence="2" key="3">
    <citation type="submission" date="2015-04" db="UniProtKB">
        <authorList>
            <consortium name="EnsemblPlants"/>
        </authorList>
    </citation>
    <scope>IDENTIFICATION</scope>
</reference>
<name>A0A0D9WLS3_9ORYZ</name>
<feature type="transmembrane region" description="Helical" evidence="1">
    <location>
        <begin position="91"/>
        <end position="108"/>
    </location>
</feature>
<feature type="transmembrane region" description="Helical" evidence="1">
    <location>
        <begin position="147"/>
        <end position="168"/>
    </location>
</feature>
<keyword evidence="1" id="KW-0472">Membrane</keyword>
<sequence>MDRHGTLTKLGFGALTCNSVLAIYRSRGDPSAVAFVAAAYAAIVLLFYFLRRFELAGRDQDRRRTKVAVWLLTTLLTVLFASRVAPLMPTIVGFGVWFMAAGTTVAGFKRAGQAADRGRIKAVVWVLMTILMAMFAGKVALLMPPLIAVLVWFMSTATFAGGFWAFFLSR</sequence>
<evidence type="ECO:0000256" key="1">
    <source>
        <dbReference type="SAM" id="Phobius"/>
    </source>
</evidence>
<dbReference type="HOGENOM" id="CLU_1572910_0_0_1"/>
<dbReference type="Pfam" id="PF20100">
    <property type="entry name" value="DUF6490"/>
    <property type="match status" value="2"/>
</dbReference>
<dbReference type="PANTHER" id="PTHR46610:SF14">
    <property type="entry name" value="OS06G0146800 PROTEIN"/>
    <property type="match status" value="1"/>
</dbReference>
<keyword evidence="1" id="KW-1133">Transmembrane helix</keyword>
<feature type="transmembrane region" description="Helical" evidence="1">
    <location>
        <begin position="120"/>
        <end position="141"/>
    </location>
</feature>
<dbReference type="Proteomes" id="UP000032180">
    <property type="component" value="Chromosome 6"/>
</dbReference>
<feature type="transmembrane region" description="Helical" evidence="1">
    <location>
        <begin position="67"/>
        <end position="85"/>
    </location>
</feature>
<dbReference type="EnsemblPlants" id="LPERR06G02740.1">
    <property type="protein sequence ID" value="LPERR06G02740.1"/>
    <property type="gene ID" value="LPERR06G02740"/>
</dbReference>
<reference evidence="3" key="2">
    <citation type="submission" date="2013-12" db="EMBL/GenBank/DDBJ databases">
        <authorList>
            <person name="Yu Y."/>
            <person name="Lee S."/>
            <person name="de Baynast K."/>
            <person name="Wissotski M."/>
            <person name="Liu L."/>
            <person name="Talag J."/>
            <person name="Goicoechea J."/>
            <person name="Angelova A."/>
            <person name="Jetty R."/>
            <person name="Kudrna D."/>
            <person name="Golser W."/>
            <person name="Rivera L."/>
            <person name="Zhang J."/>
            <person name="Wing R."/>
        </authorList>
    </citation>
    <scope>NUCLEOTIDE SEQUENCE</scope>
</reference>
<feature type="transmembrane region" description="Helical" evidence="1">
    <location>
        <begin position="32"/>
        <end position="51"/>
    </location>
</feature>
<protein>
    <submittedName>
        <fullName evidence="2">Uncharacterized protein</fullName>
    </submittedName>
</protein>
<proteinExistence type="predicted"/>
<organism evidence="2 3">
    <name type="scientific">Leersia perrieri</name>
    <dbReference type="NCBI Taxonomy" id="77586"/>
    <lineage>
        <taxon>Eukaryota</taxon>
        <taxon>Viridiplantae</taxon>
        <taxon>Streptophyta</taxon>
        <taxon>Embryophyta</taxon>
        <taxon>Tracheophyta</taxon>
        <taxon>Spermatophyta</taxon>
        <taxon>Magnoliopsida</taxon>
        <taxon>Liliopsida</taxon>
        <taxon>Poales</taxon>
        <taxon>Poaceae</taxon>
        <taxon>BOP clade</taxon>
        <taxon>Oryzoideae</taxon>
        <taxon>Oryzeae</taxon>
        <taxon>Oryzinae</taxon>
        <taxon>Leersia</taxon>
    </lineage>
</organism>
<dbReference type="PANTHER" id="PTHR46610">
    <property type="entry name" value="OS05G0181300 PROTEIN"/>
    <property type="match status" value="1"/>
</dbReference>
<keyword evidence="1" id="KW-0812">Transmembrane</keyword>
<evidence type="ECO:0000313" key="2">
    <source>
        <dbReference type="EnsemblPlants" id="LPERR06G02740.1"/>
    </source>
</evidence>
<dbReference type="AlphaFoldDB" id="A0A0D9WLS3"/>
<reference evidence="2 3" key="1">
    <citation type="submission" date="2012-08" db="EMBL/GenBank/DDBJ databases">
        <title>Oryza genome evolution.</title>
        <authorList>
            <person name="Wing R.A."/>
        </authorList>
    </citation>
    <scope>NUCLEOTIDE SEQUENCE</scope>
</reference>
<accession>A0A0D9WLS3</accession>